<gene>
    <name evidence="1" type="ORF">ALC62_11931</name>
</gene>
<accession>A0A195CBR3</accession>
<dbReference type="Proteomes" id="UP000078542">
    <property type="component" value="Unassembled WGS sequence"/>
</dbReference>
<protein>
    <submittedName>
        <fullName evidence="1">Uncharacterized protein</fullName>
    </submittedName>
</protein>
<evidence type="ECO:0000313" key="2">
    <source>
        <dbReference type="Proteomes" id="UP000078542"/>
    </source>
</evidence>
<evidence type="ECO:0000313" key="1">
    <source>
        <dbReference type="EMBL" id="KYM97636.1"/>
    </source>
</evidence>
<keyword evidence="2" id="KW-1185">Reference proteome</keyword>
<reference evidence="1 2" key="1">
    <citation type="submission" date="2016-03" db="EMBL/GenBank/DDBJ databases">
        <title>Cyphomyrmex costatus WGS genome.</title>
        <authorList>
            <person name="Nygaard S."/>
            <person name="Hu H."/>
            <person name="Boomsma J."/>
            <person name="Zhang G."/>
        </authorList>
    </citation>
    <scope>NUCLEOTIDE SEQUENCE [LARGE SCALE GENOMIC DNA]</scope>
    <source>
        <strain evidence="1">MS0001</strain>
        <tissue evidence="1">Whole body</tissue>
    </source>
</reference>
<organism evidence="1 2">
    <name type="scientific">Cyphomyrmex costatus</name>
    <dbReference type="NCBI Taxonomy" id="456900"/>
    <lineage>
        <taxon>Eukaryota</taxon>
        <taxon>Metazoa</taxon>
        <taxon>Ecdysozoa</taxon>
        <taxon>Arthropoda</taxon>
        <taxon>Hexapoda</taxon>
        <taxon>Insecta</taxon>
        <taxon>Pterygota</taxon>
        <taxon>Neoptera</taxon>
        <taxon>Endopterygota</taxon>
        <taxon>Hymenoptera</taxon>
        <taxon>Apocrita</taxon>
        <taxon>Aculeata</taxon>
        <taxon>Formicoidea</taxon>
        <taxon>Formicidae</taxon>
        <taxon>Myrmicinae</taxon>
        <taxon>Cyphomyrmex</taxon>
    </lineage>
</organism>
<dbReference type="AlphaFoldDB" id="A0A195CBR3"/>
<dbReference type="EMBL" id="KQ978068">
    <property type="protein sequence ID" value="KYM97636.1"/>
    <property type="molecule type" value="Genomic_DNA"/>
</dbReference>
<proteinExistence type="predicted"/>
<sequence>MLLLLNNNKILLIKIFKCLPILTKLTELFIKAFKHPITLVLRLLLAASVSIVSRTCNKAFKPSSSINLRTKLCGCVLRALEVPKLLVDWFELSPTRQQARETFYSTPPRLALARLVSLLVA</sequence>
<name>A0A195CBR3_9HYME</name>